<evidence type="ECO:0000313" key="3">
    <source>
        <dbReference type="EMBL" id="NEZ59720.1"/>
    </source>
</evidence>
<proteinExistence type="predicted"/>
<dbReference type="RefSeq" id="WP_163702582.1">
    <property type="nucleotide sequence ID" value="NZ_QXHD01000004.1"/>
</dbReference>
<evidence type="ECO:0000313" key="4">
    <source>
        <dbReference type="Proteomes" id="UP000481033"/>
    </source>
</evidence>
<reference evidence="3 4" key="1">
    <citation type="journal article" date="2020" name="Microb. Ecol.">
        <title>Ecogenomics of the Marine Benthic Filamentous Cyanobacterium Adonisia.</title>
        <authorList>
            <person name="Walter J.M."/>
            <person name="Coutinho F.H."/>
            <person name="Leomil L."/>
            <person name="Hargreaves P.I."/>
            <person name="Campeao M.E."/>
            <person name="Vieira V.V."/>
            <person name="Silva B.S."/>
            <person name="Fistarol G.O."/>
            <person name="Salomon P.S."/>
            <person name="Sawabe T."/>
            <person name="Mino S."/>
            <person name="Hosokawa M."/>
            <person name="Miyashita H."/>
            <person name="Maruyama F."/>
            <person name="van Verk M.C."/>
            <person name="Dutilh B.E."/>
            <person name="Thompson C.C."/>
            <person name="Thompson F.L."/>
        </authorList>
    </citation>
    <scope>NUCLEOTIDE SEQUENCE [LARGE SCALE GENOMIC DNA]</scope>
    <source>
        <strain evidence="3 4">CCMR0081</strain>
    </source>
</reference>
<dbReference type="InterPro" id="IPR051199">
    <property type="entry name" value="LPS_LOS_Heptosyltrfase"/>
</dbReference>
<dbReference type="GO" id="GO:0005829">
    <property type="term" value="C:cytosol"/>
    <property type="evidence" value="ECO:0007669"/>
    <property type="project" value="TreeGrafter"/>
</dbReference>
<keyword evidence="4" id="KW-1185">Reference proteome</keyword>
<dbReference type="PANTHER" id="PTHR30160:SF7">
    <property type="entry name" value="ADP-HEPTOSE--LPS HEPTOSYLTRANSFERASE 2"/>
    <property type="match status" value="1"/>
</dbReference>
<dbReference type="PANTHER" id="PTHR30160">
    <property type="entry name" value="TETRAACYLDISACCHARIDE 4'-KINASE-RELATED"/>
    <property type="match status" value="1"/>
</dbReference>
<organism evidence="3 4">
    <name type="scientific">Adonisia turfae CCMR0081</name>
    <dbReference type="NCBI Taxonomy" id="2292702"/>
    <lineage>
        <taxon>Bacteria</taxon>
        <taxon>Bacillati</taxon>
        <taxon>Cyanobacteriota</taxon>
        <taxon>Adonisia</taxon>
        <taxon>Adonisia turfae</taxon>
    </lineage>
</organism>
<dbReference type="InterPro" id="IPR002201">
    <property type="entry name" value="Glyco_trans_9"/>
</dbReference>
<dbReference type="GO" id="GO:0008713">
    <property type="term" value="F:ADP-heptose-lipopolysaccharide heptosyltransferase activity"/>
    <property type="evidence" value="ECO:0007669"/>
    <property type="project" value="TreeGrafter"/>
</dbReference>
<evidence type="ECO:0000256" key="1">
    <source>
        <dbReference type="ARBA" id="ARBA00022676"/>
    </source>
</evidence>
<dbReference type="SUPFAM" id="SSF53756">
    <property type="entry name" value="UDP-Glycosyltransferase/glycogen phosphorylase"/>
    <property type="match status" value="1"/>
</dbReference>
<keyword evidence="2 3" id="KW-0808">Transferase</keyword>
<sequence length="315" mass="34153">MHVLALVPGGISDQLQFFPTLATIQEIYPSAEISVVVEPTSKSAYRVSKAVSEVIPFNYRGQNSPADWANLLGIIRDREFELVLSASDRWEEGVLLWLSGIPTRVGYSNAQAPWLYTNTVTADKEPYQASQYQALLEGLAEPSKSAPIALNVPAGDIAWADEQRQGLNLSGSGGYVVVYPGLNVQADAYPLSSWLSIVDDFQSKQPQMPIVLLETLDSEELVATLSRQRTLKAVKVENLGQVAAILAGADLVITPDSYISQVSMALQVFTLVLQTKLSQALPVVEGETRILGVQSATERLADLKPGDVLQKVWGG</sequence>
<dbReference type="EMBL" id="QXHD01000004">
    <property type="protein sequence ID" value="NEZ59720.1"/>
    <property type="molecule type" value="Genomic_DNA"/>
</dbReference>
<dbReference type="AlphaFoldDB" id="A0A6M0RV16"/>
<gene>
    <name evidence="3" type="ORF">DXZ20_29585</name>
</gene>
<keyword evidence="1" id="KW-0328">Glycosyltransferase</keyword>
<comment type="caution">
    <text evidence="3">The sequence shown here is derived from an EMBL/GenBank/DDBJ whole genome shotgun (WGS) entry which is preliminary data.</text>
</comment>
<dbReference type="Proteomes" id="UP000481033">
    <property type="component" value="Unassembled WGS sequence"/>
</dbReference>
<dbReference type="Gene3D" id="3.40.50.2000">
    <property type="entry name" value="Glycogen Phosphorylase B"/>
    <property type="match status" value="2"/>
</dbReference>
<dbReference type="Pfam" id="PF01075">
    <property type="entry name" value="Glyco_transf_9"/>
    <property type="match status" value="1"/>
</dbReference>
<protein>
    <submittedName>
        <fullName evidence="3">Lipopolysaccharide heptosyltransferase family protein</fullName>
    </submittedName>
</protein>
<accession>A0A6M0RV16</accession>
<name>A0A6M0RV16_9CYAN</name>
<dbReference type="GO" id="GO:0009244">
    <property type="term" value="P:lipopolysaccharide core region biosynthetic process"/>
    <property type="evidence" value="ECO:0007669"/>
    <property type="project" value="TreeGrafter"/>
</dbReference>
<evidence type="ECO:0000256" key="2">
    <source>
        <dbReference type="ARBA" id="ARBA00022679"/>
    </source>
</evidence>